<accession>A0AAN4YZB3</accession>
<dbReference type="EMBL" id="BTRK01000001">
    <property type="protein sequence ID" value="GMR30474.1"/>
    <property type="molecule type" value="Genomic_DNA"/>
</dbReference>
<proteinExistence type="predicted"/>
<organism evidence="2 3">
    <name type="scientific">Pristionchus mayeri</name>
    <dbReference type="NCBI Taxonomy" id="1317129"/>
    <lineage>
        <taxon>Eukaryota</taxon>
        <taxon>Metazoa</taxon>
        <taxon>Ecdysozoa</taxon>
        <taxon>Nematoda</taxon>
        <taxon>Chromadorea</taxon>
        <taxon>Rhabditida</taxon>
        <taxon>Rhabditina</taxon>
        <taxon>Diplogasteromorpha</taxon>
        <taxon>Diplogasteroidea</taxon>
        <taxon>Neodiplogasteridae</taxon>
        <taxon>Pristionchus</taxon>
    </lineage>
</organism>
<protein>
    <submittedName>
        <fullName evidence="2">Uncharacterized protein</fullName>
    </submittedName>
</protein>
<evidence type="ECO:0000256" key="1">
    <source>
        <dbReference type="SAM" id="MobiDB-lite"/>
    </source>
</evidence>
<feature type="region of interest" description="Disordered" evidence="1">
    <location>
        <begin position="152"/>
        <end position="179"/>
    </location>
</feature>
<evidence type="ECO:0000313" key="2">
    <source>
        <dbReference type="EMBL" id="GMR30474.1"/>
    </source>
</evidence>
<feature type="non-terminal residue" evidence="2">
    <location>
        <position position="1"/>
    </location>
</feature>
<name>A0AAN4YZB3_9BILA</name>
<evidence type="ECO:0000313" key="3">
    <source>
        <dbReference type="Proteomes" id="UP001328107"/>
    </source>
</evidence>
<keyword evidence="3" id="KW-1185">Reference proteome</keyword>
<gene>
    <name evidence="2" type="ORF">PMAYCL1PPCAC_00669</name>
</gene>
<feature type="non-terminal residue" evidence="2">
    <location>
        <position position="179"/>
    </location>
</feature>
<dbReference type="Proteomes" id="UP001328107">
    <property type="component" value="Unassembled WGS sequence"/>
</dbReference>
<sequence>GRLLRGVQALQLPHLRRGRLDDRAGGGIRTVFLLLRRTLALLAAGDSASGRGYLPLPPALLPHHSLSVHSTRHQCIISHHRRILPDCGCNLRLGWPGSLSARMGQRGGARFLRQRGRSIRTGQLPHRKSLPCHDRWSCSPRVLGYSLHLRGQEPSKLSPSATPREEAAGGGVDAGRRSL</sequence>
<reference evidence="3" key="1">
    <citation type="submission" date="2022-10" db="EMBL/GenBank/DDBJ databases">
        <title>Genome assembly of Pristionchus species.</title>
        <authorList>
            <person name="Yoshida K."/>
            <person name="Sommer R.J."/>
        </authorList>
    </citation>
    <scope>NUCLEOTIDE SEQUENCE [LARGE SCALE GENOMIC DNA]</scope>
    <source>
        <strain evidence="3">RS5460</strain>
    </source>
</reference>
<dbReference type="AlphaFoldDB" id="A0AAN4YZB3"/>
<comment type="caution">
    <text evidence="2">The sequence shown here is derived from an EMBL/GenBank/DDBJ whole genome shotgun (WGS) entry which is preliminary data.</text>
</comment>